<gene>
    <name evidence="9" type="ORF">C4D60_Mb02t22430</name>
</gene>
<dbReference type="EMBL" id="PYDT01000011">
    <property type="protein sequence ID" value="THU45861.1"/>
    <property type="molecule type" value="Genomic_DNA"/>
</dbReference>
<feature type="region of interest" description="Disordered" evidence="7">
    <location>
        <begin position="747"/>
        <end position="774"/>
    </location>
</feature>
<dbReference type="PANTHER" id="PTHR24058">
    <property type="entry name" value="DUAL SPECIFICITY PROTEIN KINASE"/>
    <property type="match status" value="1"/>
</dbReference>
<keyword evidence="4" id="KW-0547">Nucleotide-binding</keyword>
<dbReference type="PROSITE" id="PS00108">
    <property type="entry name" value="PROTEIN_KINASE_ST"/>
    <property type="match status" value="1"/>
</dbReference>
<evidence type="ECO:0000256" key="3">
    <source>
        <dbReference type="ARBA" id="ARBA00022679"/>
    </source>
</evidence>
<evidence type="ECO:0000313" key="10">
    <source>
        <dbReference type="Proteomes" id="UP000317650"/>
    </source>
</evidence>
<evidence type="ECO:0000259" key="8">
    <source>
        <dbReference type="PROSITE" id="PS50011"/>
    </source>
</evidence>
<feature type="compositionally biased region" description="Basic and acidic residues" evidence="7">
    <location>
        <begin position="656"/>
        <end position="666"/>
    </location>
</feature>
<dbReference type="GO" id="GO:0005524">
    <property type="term" value="F:ATP binding"/>
    <property type="evidence" value="ECO:0007669"/>
    <property type="project" value="UniProtKB-KW"/>
</dbReference>
<comment type="caution">
    <text evidence="9">The sequence shown here is derived from an EMBL/GenBank/DDBJ whole genome shotgun (WGS) entry which is preliminary data.</text>
</comment>
<dbReference type="PROSITE" id="PS50011">
    <property type="entry name" value="PROTEIN_KINASE_DOM"/>
    <property type="match status" value="1"/>
</dbReference>
<dbReference type="SUPFAM" id="SSF56112">
    <property type="entry name" value="Protein kinase-like (PK-like)"/>
    <property type="match status" value="1"/>
</dbReference>
<dbReference type="Gene3D" id="3.30.200.20">
    <property type="entry name" value="Phosphorylase Kinase, domain 1"/>
    <property type="match status" value="1"/>
</dbReference>
<dbReference type="InterPro" id="IPR008271">
    <property type="entry name" value="Ser/Thr_kinase_AS"/>
</dbReference>
<organism evidence="9 10">
    <name type="scientific">Musa balbisiana</name>
    <name type="common">Banana</name>
    <dbReference type="NCBI Taxonomy" id="52838"/>
    <lineage>
        <taxon>Eukaryota</taxon>
        <taxon>Viridiplantae</taxon>
        <taxon>Streptophyta</taxon>
        <taxon>Embryophyta</taxon>
        <taxon>Tracheophyta</taxon>
        <taxon>Spermatophyta</taxon>
        <taxon>Magnoliopsida</taxon>
        <taxon>Liliopsida</taxon>
        <taxon>Zingiberales</taxon>
        <taxon>Musaceae</taxon>
        <taxon>Musa</taxon>
    </lineage>
</organism>
<evidence type="ECO:0000256" key="5">
    <source>
        <dbReference type="ARBA" id="ARBA00022777"/>
    </source>
</evidence>
<dbReference type="Proteomes" id="UP000317650">
    <property type="component" value="Chromosome 2"/>
</dbReference>
<evidence type="ECO:0000313" key="9">
    <source>
        <dbReference type="EMBL" id="THU45861.1"/>
    </source>
</evidence>
<proteinExistence type="predicted"/>
<keyword evidence="6" id="KW-0067">ATP-binding</keyword>
<dbReference type="Pfam" id="PF00069">
    <property type="entry name" value="Pkinase"/>
    <property type="match status" value="1"/>
</dbReference>
<evidence type="ECO:0000256" key="4">
    <source>
        <dbReference type="ARBA" id="ARBA00022741"/>
    </source>
</evidence>
<keyword evidence="1" id="KW-0723">Serine/threonine-protein kinase</keyword>
<dbReference type="Gene3D" id="1.10.510.10">
    <property type="entry name" value="Transferase(Phosphotransferase) domain 1"/>
    <property type="match status" value="1"/>
</dbReference>
<dbReference type="STRING" id="52838.A0A4S8ICQ4"/>
<keyword evidence="10" id="KW-1185">Reference proteome</keyword>
<dbReference type="FunFam" id="3.30.200.20:FF:000216">
    <property type="entry name" value="Putative serine/threonine-protein kinase dyrk2"/>
    <property type="match status" value="1"/>
</dbReference>
<accession>A0A4S8ICQ4</accession>
<dbReference type="InterPro" id="IPR050494">
    <property type="entry name" value="Ser_Thr_dual-spec_kinase"/>
</dbReference>
<evidence type="ECO:0000256" key="2">
    <source>
        <dbReference type="ARBA" id="ARBA00022553"/>
    </source>
</evidence>
<feature type="compositionally biased region" description="Basic and acidic residues" evidence="7">
    <location>
        <begin position="446"/>
        <end position="468"/>
    </location>
</feature>
<feature type="compositionally biased region" description="Basic and acidic residues" evidence="7">
    <location>
        <begin position="231"/>
        <end position="253"/>
    </location>
</feature>
<reference evidence="9 10" key="1">
    <citation type="journal article" date="2019" name="Nat. Plants">
        <title>Genome sequencing of Musa balbisiana reveals subgenome evolution and function divergence in polyploid bananas.</title>
        <authorList>
            <person name="Yao X."/>
        </authorList>
    </citation>
    <scope>NUCLEOTIDE SEQUENCE [LARGE SCALE GENOMIC DNA]</scope>
    <source>
        <strain evidence="10">cv. DH-PKW</strain>
        <tissue evidence="9">Leaves</tissue>
    </source>
</reference>
<feature type="region of interest" description="Disordered" evidence="7">
    <location>
        <begin position="639"/>
        <end position="673"/>
    </location>
</feature>
<dbReference type="SMART" id="SM00220">
    <property type="entry name" value="S_TKc"/>
    <property type="match status" value="1"/>
</dbReference>
<keyword evidence="5" id="KW-0418">Kinase</keyword>
<dbReference type="PANTHER" id="PTHR24058:SF124">
    <property type="entry name" value="PROTEIN KINASE SUPERFAMILY PROTEIN"/>
    <property type="match status" value="1"/>
</dbReference>
<sequence>MVDSVDVVLEFLRKNRFSKAEAALRGELNARPDLSGFLQKHLAEEKEEVGRTVGEVSSVSAESSKEFIIKEIEVGGIGNGFDSKKGFGLGQDRESGSVDLYPWIFSSTSSTSNLVLKDTGTIDNFADLLKSEEPKHRHGSFAVEKRDRVFCTEPDRPEDQRAYVMYKDKAEVKVKPEIGQVSDHKDNTADIQDHFLDNLWVKSEDPLKECSVKTVFPFSTDNASSSYGGHANERTLKLTVHKDDIRESTKQQPDEMSGSYTSGKSQDSAEPKSYKNFDLPVIVENHREELPRLPPVRLKSEDKLVNSLWEEKADHHGSGMRLSNADNTFMIGSYLDVPVGQEISSSEEPKHRHGSFAVEKRDRVFCTEPDRPEDQRAYVMYKDKAEVKVKPEIGQVSDHKDNTADIQDHFLDNLWVKSEDPLKECSVKTVFPFSTDNASSSYGGHANERTLKLTVHKDDIRESTKQQPDEMSGSYTSGKSQDSAEPKSYKNFDLPVIVENHREELPRLPPVRLKSEDKLVNSLWEEKADHHGSGMRLSNADNTFMIGSYLDVPVGQEISSSGGRRTIGTNWLSVSQGIAEDTSDLVSGFATVGDESVDYPNEYWDSDEYDDDDDVGYTRQPIEDETWFLAHEIDYPSDNEKGTGHGSVLDHQNQAPRKDDDDHSFAEEDSYLSGEQYFQTKNVEQVAISEAPMDHKMLEMYGRTDENDLIAHYDGQLMDAEELSLMRSEPIWQGFVTQNNGLIMLDNGKGASDVERSRQENPLTEDDQHGSVRSVGVGISSDAADIGSEVRGSLVGGSSEGDTEFFPDHDVSARGTRHYQNDSTDSDLNRSNKEKMRENKQNSNIWANKKDISLSGVSTGGGFSFLPPLGTGGMLEADSGKSLCSSKAHVVVGNIAGEYANGIVAEDTLATWRRKSSDSSPVRSSRDEATSGADRSRNSSASSGSDYGYAVTESISKGHHETNEIREDDPGATLEDEVAALQEQIRQIQAQEEEFETFYLKIVHRKNRHAYLYLTGFEEDKNFHVVLNSVIAGRYLVTEYLGSAAFSKAIQAHDLHTGTDVCVKIIKNNKDFFDQSLDEIKLLKFVNKNDPADKYHILRLYDYFYYREHLLIVCELLKANLYEFHKFNRESGGEVYFTMPRLQSITIQCLEALQFLHGLGLIHCDLKPENILVKSYSRCEVKVIDLGSSCFETDHLCSYVQSRSYRAPEVILGLPYDKKIDIWSLGCILAELCTGNVLFQNDSPATLLARVIGIIGPIDQGMLAKGRDTHKYFTKNHMLYEKNQETSRLEYLIPKKTSLHHRLPMGDQGFIDFVAYLLEVNPKKRPSASEALQHPWLSYPYEPISS</sequence>
<feature type="region of interest" description="Disordered" evidence="7">
    <location>
        <begin position="790"/>
        <end position="844"/>
    </location>
</feature>
<keyword evidence="2" id="KW-0597">Phosphoprotein</keyword>
<name>A0A4S8ICQ4_MUSBA</name>
<keyword evidence="3" id="KW-0808">Transferase</keyword>
<dbReference type="FunFam" id="1.10.510.10:FF:000380">
    <property type="entry name" value="Serine/threonine-protein kinase ppk15"/>
    <property type="match status" value="1"/>
</dbReference>
<feature type="region of interest" description="Disordered" evidence="7">
    <location>
        <begin position="223"/>
        <end position="273"/>
    </location>
</feature>
<dbReference type="InterPro" id="IPR000719">
    <property type="entry name" value="Prot_kinase_dom"/>
</dbReference>
<feature type="domain" description="Protein kinase" evidence="8">
    <location>
        <begin position="1035"/>
        <end position="1337"/>
    </location>
</feature>
<protein>
    <recommendedName>
        <fullName evidence="8">Protein kinase domain-containing protein</fullName>
    </recommendedName>
</protein>
<feature type="region of interest" description="Disordered" evidence="7">
    <location>
        <begin position="438"/>
        <end position="488"/>
    </location>
</feature>
<dbReference type="InterPro" id="IPR011009">
    <property type="entry name" value="Kinase-like_dom_sf"/>
</dbReference>
<dbReference type="CDD" id="cd14133">
    <property type="entry name" value="PKc_DYRK_like"/>
    <property type="match status" value="1"/>
</dbReference>
<feature type="region of interest" description="Disordered" evidence="7">
    <location>
        <begin position="913"/>
        <end position="948"/>
    </location>
</feature>
<evidence type="ECO:0000256" key="7">
    <source>
        <dbReference type="SAM" id="MobiDB-lite"/>
    </source>
</evidence>
<feature type="compositionally biased region" description="Basic and acidic residues" evidence="7">
    <location>
        <begin position="827"/>
        <end position="840"/>
    </location>
</feature>
<evidence type="ECO:0000256" key="1">
    <source>
        <dbReference type="ARBA" id="ARBA00022527"/>
    </source>
</evidence>
<dbReference type="GO" id="GO:0004674">
    <property type="term" value="F:protein serine/threonine kinase activity"/>
    <property type="evidence" value="ECO:0007669"/>
    <property type="project" value="UniProtKB-KW"/>
</dbReference>
<evidence type="ECO:0000256" key="6">
    <source>
        <dbReference type="ARBA" id="ARBA00022840"/>
    </source>
</evidence>
<feature type="compositionally biased region" description="Basic and acidic residues" evidence="7">
    <location>
        <begin position="924"/>
        <end position="937"/>
    </location>
</feature>